<feature type="region of interest" description="Disordered" evidence="1">
    <location>
        <begin position="1"/>
        <end position="51"/>
    </location>
</feature>
<keyword evidence="3" id="KW-1185">Reference proteome</keyword>
<evidence type="ECO:0000256" key="1">
    <source>
        <dbReference type="SAM" id="MobiDB-lite"/>
    </source>
</evidence>
<proteinExistence type="predicted"/>
<feature type="compositionally biased region" description="Pro residues" evidence="1">
    <location>
        <begin position="1"/>
        <end position="10"/>
    </location>
</feature>
<comment type="caution">
    <text evidence="2">The sequence shown here is derived from an EMBL/GenBank/DDBJ whole genome shotgun (WGS) entry which is preliminary data.</text>
</comment>
<organism evidence="2 3">
    <name type="scientific">Azospirillum melinis</name>
    <dbReference type="NCBI Taxonomy" id="328839"/>
    <lineage>
        <taxon>Bacteria</taxon>
        <taxon>Pseudomonadati</taxon>
        <taxon>Pseudomonadota</taxon>
        <taxon>Alphaproteobacteria</taxon>
        <taxon>Rhodospirillales</taxon>
        <taxon>Azospirillaceae</taxon>
        <taxon>Azospirillum</taxon>
    </lineage>
</organism>
<accession>A0ABX2KKH6</accession>
<name>A0ABX2KKH6_9PROT</name>
<dbReference type="Proteomes" id="UP000605086">
    <property type="component" value="Unassembled WGS sequence"/>
</dbReference>
<dbReference type="EMBL" id="WHOS01000032">
    <property type="protein sequence ID" value="NUB01931.1"/>
    <property type="molecule type" value="Genomic_DNA"/>
</dbReference>
<dbReference type="Pfam" id="PF06067">
    <property type="entry name" value="DUF932"/>
    <property type="match status" value="1"/>
</dbReference>
<gene>
    <name evidence="2" type="ORF">GBZ48_22025</name>
</gene>
<evidence type="ECO:0000313" key="2">
    <source>
        <dbReference type="EMBL" id="NUB01931.1"/>
    </source>
</evidence>
<sequence length="333" mass="36128">MPPVTPPVPLRSPSRRSDTRAAQPVRTRQDAGVPGASGHTVPQPHSPQEASAMGHIDQMERYGFVPANHRAPNFFPVELVPMRAAGRTIEGWRALMRADTGRVLHCWQDGYKLVPHADATAAFDAALRAGGLDTTGMLVATDLTHDGRRLFRQYVLPAHSVEVRPGDVTALRIVGFNSYDGSLAVSWRGGGYRFVCANTTVIGRDIAAAKARHSAGLDMEALARGMVAACALYVAETARWIRWAAVPVDTDRAVRVLGALPGASDALVGQLTTAWVGSREDDTLWALFNTLTHWATHDPTRGGNRMATVHTRQERVARLIDSKPWAELEGRAV</sequence>
<dbReference type="InterPro" id="IPR026325">
    <property type="entry name" value="DUF932"/>
</dbReference>
<reference evidence="2 3" key="1">
    <citation type="submission" date="2019-10" db="EMBL/GenBank/DDBJ databases">
        <title>Genome sequence of Azospirillum melinis.</title>
        <authorList>
            <person name="Ambrosini A."/>
            <person name="Sant'Anna F.H."/>
            <person name="Cassan F.D."/>
            <person name="Souza E.M."/>
            <person name="Passaglia L.M.P."/>
        </authorList>
    </citation>
    <scope>NUCLEOTIDE SEQUENCE [LARGE SCALE GENOMIC DNA]</scope>
    <source>
        <strain evidence="2 3">TMCY0552</strain>
    </source>
</reference>
<protein>
    <submittedName>
        <fullName evidence="2">DUF932 domain-containing protein</fullName>
    </submittedName>
</protein>
<evidence type="ECO:0000313" key="3">
    <source>
        <dbReference type="Proteomes" id="UP000605086"/>
    </source>
</evidence>